<dbReference type="Proteomes" id="UP000529637">
    <property type="component" value="Unassembled WGS sequence"/>
</dbReference>
<reference evidence="3 4" key="1">
    <citation type="submission" date="2020-06" db="EMBL/GenBank/DDBJ databases">
        <title>Schlegella sp. ID0723 isolated from air conditioner.</title>
        <authorList>
            <person name="Kim D.Y."/>
            <person name="Kim D.-U."/>
        </authorList>
    </citation>
    <scope>NUCLEOTIDE SEQUENCE [LARGE SCALE GENOMIC DNA]</scope>
    <source>
        <strain evidence="3 4">ID0723</strain>
    </source>
</reference>
<dbReference type="SUPFAM" id="SSF52096">
    <property type="entry name" value="ClpP/crotonase"/>
    <property type="match status" value="2"/>
</dbReference>
<evidence type="ECO:0000313" key="4">
    <source>
        <dbReference type="Proteomes" id="UP000529637"/>
    </source>
</evidence>
<dbReference type="PANTHER" id="PTHR43842:SF2">
    <property type="entry name" value="PROPIONYL-COA CARBOXYLASE BETA CHAIN, MITOCHONDRIAL"/>
    <property type="match status" value="1"/>
</dbReference>
<dbReference type="InterPro" id="IPR011763">
    <property type="entry name" value="COA_CT_C"/>
</dbReference>
<dbReference type="GO" id="GO:0016740">
    <property type="term" value="F:transferase activity"/>
    <property type="evidence" value="ECO:0007669"/>
    <property type="project" value="UniProtKB-KW"/>
</dbReference>
<dbReference type="RefSeq" id="WP_176065831.1">
    <property type="nucleotide sequence ID" value="NZ_JABWMJ010000001.1"/>
</dbReference>
<organism evidence="3 4">
    <name type="scientific">Piscinibacter koreensis</name>
    <dbReference type="NCBI Taxonomy" id="2742824"/>
    <lineage>
        <taxon>Bacteria</taxon>
        <taxon>Pseudomonadati</taxon>
        <taxon>Pseudomonadota</taxon>
        <taxon>Betaproteobacteria</taxon>
        <taxon>Burkholderiales</taxon>
        <taxon>Sphaerotilaceae</taxon>
        <taxon>Piscinibacter</taxon>
    </lineage>
</organism>
<dbReference type="PROSITE" id="PS50980">
    <property type="entry name" value="COA_CT_NTER"/>
    <property type="match status" value="1"/>
</dbReference>
<dbReference type="EMBL" id="JABWMJ010000001">
    <property type="protein sequence ID" value="NUZ04695.1"/>
    <property type="molecule type" value="Genomic_DNA"/>
</dbReference>
<proteinExistence type="predicted"/>
<keyword evidence="3" id="KW-0808">Transferase</keyword>
<gene>
    <name evidence="3" type="ORF">HQN59_02870</name>
</gene>
<keyword evidence="4" id="KW-1185">Reference proteome</keyword>
<evidence type="ECO:0000259" key="1">
    <source>
        <dbReference type="PROSITE" id="PS50980"/>
    </source>
</evidence>
<dbReference type="Pfam" id="PF01039">
    <property type="entry name" value="Carboxyl_trans"/>
    <property type="match status" value="1"/>
</dbReference>
<accession>A0A7Y6NK95</accession>
<dbReference type="InterPro" id="IPR034733">
    <property type="entry name" value="AcCoA_carboxyl_beta"/>
</dbReference>
<dbReference type="InterPro" id="IPR029045">
    <property type="entry name" value="ClpP/crotonase-like_dom_sf"/>
</dbReference>
<dbReference type="AlphaFoldDB" id="A0A7Y6NK95"/>
<comment type="caution">
    <text evidence="3">The sequence shown here is derived from an EMBL/GenBank/DDBJ whole genome shotgun (WGS) entry which is preliminary data.</text>
</comment>
<protein>
    <submittedName>
        <fullName evidence="3">Methylmalonyl-CoA carboxyltransferase</fullName>
    </submittedName>
</protein>
<dbReference type="PROSITE" id="PS50989">
    <property type="entry name" value="COA_CT_CTER"/>
    <property type="match status" value="1"/>
</dbReference>
<sequence>MTSADTAPPPSVHDAALDEYRRREAAALAMGGAAKLARRKEKGVLNARERIAYLCDAGSFIESGLFGTSSSNWSDQDKTPADGKIAGFGRIDARDVGLVVNDFTVMGASSSTTNGRKIGHMKEVATRRGLPLVFLGESSGARLPDTMGSRGMGALLGNDATQYQRTRETPWASATLGYSYGSSSWYGVLSDFCVIRKGAVLAVSSALLTSLATKEEVDPETLGGWRVHAEITGFADLVVDTDEQALDAIRTFLSYLPSHHNELPPVRPVPEGSGADMATIVRHLPERRTQVYDVRHIVRTVVDAGSFFELKARFGKVAVTGLARLDGRTVGIVANNPIVKGGALDTDACEKITSFLVLCDSFNIPVVTFVDTPGFVIGADAERRRAPGKIMNMMNALQLMTVPKISVILRKSYGQAYLNMGGGKNSDEVAAWPTAEVSFMEPRFAVKVVHGLEPGDAGFDEALEAMNRGNTIWDAASMYAVQSVIEPAATRDYLIRMLDVHRSRRSGGIGAHRLANWPTSF</sequence>
<evidence type="ECO:0000313" key="3">
    <source>
        <dbReference type="EMBL" id="NUZ04695.1"/>
    </source>
</evidence>
<name>A0A7Y6NK95_9BURK</name>
<feature type="domain" description="CoA carboxyltransferase C-terminal" evidence="2">
    <location>
        <begin position="276"/>
        <end position="500"/>
    </location>
</feature>
<dbReference type="InterPro" id="IPR011762">
    <property type="entry name" value="COA_CT_N"/>
</dbReference>
<dbReference type="Gene3D" id="3.90.226.10">
    <property type="entry name" value="2-enoyl-CoA Hydratase, Chain A, domain 1"/>
    <property type="match status" value="2"/>
</dbReference>
<dbReference type="GO" id="GO:0004658">
    <property type="term" value="F:propionyl-CoA carboxylase activity"/>
    <property type="evidence" value="ECO:0007669"/>
    <property type="project" value="TreeGrafter"/>
</dbReference>
<evidence type="ECO:0000259" key="2">
    <source>
        <dbReference type="PROSITE" id="PS50989"/>
    </source>
</evidence>
<dbReference type="PANTHER" id="PTHR43842">
    <property type="entry name" value="PROPIONYL-COA CARBOXYLASE BETA CHAIN"/>
    <property type="match status" value="1"/>
</dbReference>
<feature type="domain" description="CoA carboxyltransferase N-terminal" evidence="1">
    <location>
        <begin position="13"/>
        <end position="268"/>
    </location>
</feature>
<dbReference type="InterPro" id="IPR051047">
    <property type="entry name" value="AccD/PCCB"/>
</dbReference>